<evidence type="ECO:0000259" key="3">
    <source>
        <dbReference type="Pfam" id="PF13340"/>
    </source>
</evidence>
<comment type="caution">
    <text evidence="4">The sequence shown here is derived from an EMBL/GenBank/DDBJ whole genome shotgun (WGS) entry which is preliminary data.</text>
</comment>
<evidence type="ECO:0000313" key="4">
    <source>
        <dbReference type="EMBL" id="MCR0985615.1"/>
    </source>
</evidence>
<dbReference type="PANTHER" id="PTHR30007">
    <property type="entry name" value="PHP DOMAIN PROTEIN"/>
    <property type="match status" value="1"/>
</dbReference>
<proteinExistence type="predicted"/>
<evidence type="ECO:0000256" key="1">
    <source>
        <dbReference type="SAM" id="MobiDB-lite"/>
    </source>
</evidence>
<dbReference type="Pfam" id="PF13340">
    <property type="entry name" value="DUF4096"/>
    <property type="match status" value="1"/>
</dbReference>
<keyword evidence="5" id="KW-1185">Reference proteome</keyword>
<dbReference type="InterPro" id="IPR025161">
    <property type="entry name" value="IS402-like_dom"/>
</dbReference>
<dbReference type="Proteomes" id="UP001524642">
    <property type="component" value="Unassembled WGS sequence"/>
</dbReference>
<sequence length="252" mass="28382">MAELFWFSDAQWAVIEPFMPTNQPGAHRVDDRRIVSGIVHLLRSGCRWRNCPAEYGPATTIYNHFNRWSRRGFWRAMLATLAERGWIAETASLDSTYVRAHRSAHGGKGGPRPQAIGPSRGGQTTKIHVLTDVLGRPAVIHLTPGNASDVTTAPDVLAATPGRLRRLVADRGYDADALRRDLRAMDTKPVIPGRRCRKRPIRHDKRRYRDRWRIEAAIGRLKDFRRVGTRYDKLAISLGSAIAIAAIVACWF</sequence>
<evidence type="ECO:0000259" key="2">
    <source>
        <dbReference type="Pfam" id="PF01609"/>
    </source>
</evidence>
<name>A0ABT1XBW2_9PROT</name>
<evidence type="ECO:0000313" key="5">
    <source>
        <dbReference type="Proteomes" id="UP001524642"/>
    </source>
</evidence>
<dbReference type="InterPro" id="IPR002559">
    <property type="entry name" value="Transposase_11"/>
</dbReference>
<accession>A0ABT1XBW2</accession>
<dbReference type="RefSeq" id="WP_257719262.1">
    <property type="nucleotide sequence ID" value="NZ_JANJOU010000037.1"/>
</dbReference>
<dbReference type="NCBIfam" id="NF033580">
    <property type="entry name" value="transpos_IS5_3"/>
    <property type="match status" value="1"/>
</dbReference>
<dbReference type="EMBL" id="JANJOU010000037">
    <property type="protein sequence ID" value="MCR0985615.1"/>
    <property type="molecule type" value="Genomic_DNA"/>
</dbReference>
<dbReference type="PANTHER" id="PTHR30007:SF1">
    <property type="entry name" value="BLR1914 PROTEIN"/>
    <property type="match status" value="1"/>
</dbReference>
<feature type="region of interest" description="Disordered" evidence="1">
    <location>
        <begin position="102"/>
        <end position="123"/>
    </location>
</feature>
<reference evidence="4 5" key="1">
    <citation type="submission" date="2022-06" db="EMBL/GenBank/DDBJ databases">
        <title>Roseomonas CN29.</title>
        <authorList>
            <person name="Cheng Y."/>
            <person name="He X."/>
        </authorList>
    </citation>
    <scope>NUCLEOTIDE SEQUENCE [LARGE SCALE GENOMIC DNA]</scope>
    <source>
        <strain evidence="4 5">CN29</strain>
    </source>
</reference>
<feature type="domain" description="Insertion element IS402-like" evidence="3">
    <location>
        <begin position="8"/>
        <end position="77"/>
    </location>
</feature>
<organism evidence="4 5">
    <name type="scientific">Roseomonas populi</name>
    <dbReference type="NCBI Taxonomy" id="3121582"/>
    <lineage>
        <taxon>Bacteria</taxon>
        <taxon>Pseudomonadati</taxon>
        <taxon>Pseudomonadota</taxon>
        <taxon>Alphaproteobacteria</taxon>
        <taxon>Acetobacterales</taxon>
        <taxon>Roseomonadaceae</taxon>
        <taxon>Roseomonas</taxon>
    </lineage>
</organism>
<feature type="domain" description="Transposase IS4-like" evidence="2">
    <location>
        <begin position="92"/>
        <end position="235"/>
    </location>
</feature>
<dbReference type="Pfam" id="PF01609">
    <property type="entry name" value="DDE_Tnp_1"/>
    <property type="match status" value="1"/>
</dbReference>
<protein>
    <submittedName>
        <fullName evidence="4">IS5 family transposase</fullName>
    </submittedName>
</protein>
<gene>
    <name evidence="4" type="ORF">NRP21_26535</name>
</gene>